<dbReference type="Gene3D" id="3.80.10.10">
    <property type="entry name" value="Ribonuclease Inhibitor"/>
    <property type="match status" value="1"/>
</dbReference>
<dbReference type="PANTHER" id="PTHR10552">
    <property type="entry name" value="U2 SMALL NUCLEAR RIBONUCLEOPROTEIN A"/>
    <property type="match status" value="1"/>
</dbReference>
<evidence type="ECO:0000256" key="1">
    <source>
        <dbReference type="ARBA" id="ARBA00004123"/>
    </source>
</evidence>
<evidence type="ECO:0000256" key="4">
    <source>
        <dbReference type="ARBA" id="ARBA00023242"/>
    </source>
</evidence>
<dbReference type="GeneID" id="92364234"/>
<dbReference type="GO" id="GO:0000398">
    <property type="term" value="P:mRNA splicing, via spliceosome"/>
    <property type="evidence" value="ECO:0007669"/>
    <property type="project" value="InterPro"/>
</dbReference>
<dbReference type="GO" id="GO:0030620">
    <property type="term" value="F:U2 snRNA binding"/>
    <property type="evidence" value="ECO:0007669"/>
    <property type="project" value="InterPro"/>
</dbReference>
<keyword evidence="3" id="KW-0677">Repeat</keyword>
<evidence type="ECO:0000256" key="2">
    <source>
        <dbReference type="ARBA" id="ARBA00022614"/>
    </source>
</evidence>
<evidence type="ECO:0000313" key="6">
    <source>
        <dbReference type="EMBL" id="OII76528.1"/>
    </source>
</evidence>
<keyword evidence="4" id="KW-0539">Nucleus</keyword>
<name>A0A1J4MQQ9_9CRYT</name>
<dbReference type="InterPro" id="IPR003591">
    <property type="entry name" value="Leu-rich_rpt_typical-subtyp"/>
</dbReference>
<dbReference type="Pfam" id="PF14580">
    <property type="entry name" value="LRR_9"/>
    <property type="match status" value="1"/>
</dbReference>
<dbReference type="SUPFAM" id="SSF52058">
    <property type="entry name" value="L domain-like"/>
    <property type="match status" value="1"/>
</dbReference>
<dbReference type="OrthoDB" id="433501at2759"/>
<dbReference type="GO" id="GO:0005634">
    <property type="term" value="C:nucleus"/>
    <property type="evidence" value="ECO:0007669"/>
    <property type="project" value="UniProtKB-SubCell"/>
</dbReference>
<dbReference type="InterPro" id="IPR001611">
    <property type="entry name" value="Leu-rich_rpt"/>
</dbReference>
<dbReference type="AlphaFoldDB" id="A0A1J4MQQ9"/>
<dbReference type="PROSITE" id="PS51450">
    <property type="entry name" value="LRR"/>
    <property type="match status" value="1"/>
</dbReference>
<organism evidence="6 7">
    <name type="scientific">Cryptosporidium andersoni</name>
    <dbReference type="NCBI Taxonomy" id="117008"/>
    <lineage>
        <taxon>Eukaryota</taxon>
        <taxon>Sar</taxon>
        <taxon>Alveolata</taxon>
        <taxon>Apicomplexa</taxon>
        <taxon>Conoidasida</taxon>
        <taxon>Coccidia</taxon>
        <taxon>Eucoccidiorida</taxon>
        <taxon>Eimeriorina</taxon>
        <taxon>Cryptosporidiidae</taxon>
        <taxon>Cryptosporidium</taxon>
    </lineage>
</organism>
<dbReference type="SMART" id="SM00369">
    <property type="entry name" value="LRR_TYP"/>
    <property type="match status" value="2"/>
</dbReference>
<evidence type="ECO:0000256" key="3">
    <source>
        <dbReference type="ARBA" id="ARBA00022737"/>
    </source>
</evidence>
<accession>A0A1J4MQQ9</accession>
<reference evidence="6 7" key="1">
    <citation type="submission" date="2016-10" db="EMBL/GenBank/DDBJ databases">
        <title>Reductive evolution of mitochondrial metabolism and differential evolution of invasion-related proteins in Cryptosporidium.</title>
        <authorList>
            <person name="Liu S."/>
            <person name="Roellig D.M."/>
            <person name="Guo Y."/>
            <person name="Li N."/>
            <person name="Frace M.A."/>
            <person name="Tang K."/>
            <person name="Zhang L."/>
            <person name="Feng Y."/>
            <person name="Xiao L."/>
        </authorList>
    </citation>
    <scope>NUCLEOTIDE SEQUENCE [LARGE SCALE GENOMIC DNA]</scope>
    <source>
        <strain evidence="6">30847</strain>
    </source>
</reference>
<gene>
    <name evidence="6" type="ORF">cand_000490</name>
</gene>
<dbReference type="EMBL" id="LRBS01000057">
    <property type="protein sequence ID" value="OII76528.1"/>
    <property type="molecule type" value="Genomic_DNA"/>
</dbReference>
<sequence length="260" mass="29777">MVILTEQIINDCGKISLDKTTEFYTLTLRGLSITKLESLGTTRNIYECIDLSNNYITELSSIPYLSNLKSLILCNNQIEIIEREFISSLPNLESLVLTHNNLSSLESIISIIGLKKIERISISDNPVSLNIYYRLFLIYFLPSLRYIDFQKICKEERVKAEKFFTENSARIEILNLITKNKIDNDMNQNLAVNDLTKDIDKESVHLNRMLINTTNPLDQQTVNKIKSSIASCTSIDELRQLEQALITGLIPVELKKLIEK</sequence>
<evidence type="ECO:0000313" key="7">
    <source>
        <dbReference type="Proteomes" id="UP000186804"/>
    </source>
</evidence>
<comment type="subcellular location">
    <subcellularLocation>
        <location evidence="1">Nucleus</location>
    </subcellularLocation>
</comment>
<proteinExistence type="inferred from homology"/>
<evidence type="ECO:0000256" key="5">
    <source>
        <dbReference type="ARBA" id="ARBA00024196"/>
    </source>
</evidence>
<dbReference type="RefSeq" id="XP_067068374.1">
    <property type="nucleotide sequence ID" value="XM_067210299.1"/>
</dbReference>
<dbReference type="InterPro" id="IPR044640">
    <property type="entry name" value="RU2A"/>
</dbReference>
<dbReference type="Proteomes" id="UP000186804">
    <property type="component" value="Unassembled WGS sequence"/>
</dbReference>
<dbReference type="PANTHER" id="PTHR10552:SF6">
    <property type="entry name" value="U2 SMALL NUCLEAR RIBONUCLEOPROTEIN A"/>
    <property type="match status" value="1"/>
</dbReference>
<keyword evidence="7" id="KW-1185">Reference proteome</keyword>
<protein>
    <submittedName>
        <fullName evidence="6">Leucine rich repeat family protein</fullName>
    </submittedName>
</protein>
<comment type="similarity">
    <text evidence="5">Belongs to the U2 small nuclear ribonucleoprotein A family.</text>
</comment>
<dbReference type="VEuPathDB" id="CryptoDB:cand_000490"/>
<dbReference type="InterPro" id="IPR032675">
    <property type="entry name" value="LRR_dom_sf"/>
</dbReference>
<keyword evidence="2" id="KW-0433">Leucine-rich repeat</keyword>
<comment type="caution">
    <text evidence="6">The sequence shown here is derived from an EMBL/GenBank/DDBJ whole genome shotgun (WGS) entry which is preliminary data.</text>
</comment>